<accession>A0A8S3HT00</accession>
<dbReference type="EMBL" id="CAJOBI010321375">
    <property type="protein sequence ID" value="CAF5185725.1"/>
    <property type="molecule type" value="Genomic_DNA"/>
</dbReference>
<dbReference type="AlphaFoldDB" id="A0A8S3HT00"/>
<organism evidence="2 3">
    <name type="scientific">Rotaria magnacalcarata</name>
    <dbReference type="NCBI Taxonomy" id="392030"/>
    <lineage>
        <taxon>Eukaryota</taxon>
        <taxon>Metazoa</taxon>
        <taxon>Spiralia</taxon>
        <taxon>Gnathifera</taxon>
        <taxon>Rotifera</taxon>
        <taxon>Eurotatoria</taxon>
        <taxon>Bdelloidea</taxon>
        <taxon>Philodinida</taxon>
        <taxon>Philodinidae</taxon>
        <taxon>Rotaria</taxon>
    </lineage>
</organism>
<evidence type="ECO:0000256" key="1">
    <source>
        <dbReference type="SAM" id="MobiDB-lite"/>
    </source>
</evidence>
<name>A0A8S3HT00_9BILA</name>
<gene>
    <name evidence="2" type="ORF">SMN809_LOCUS70394</name>
</gene>
<feature type="compositionally biased region" description="Polar residues" evidence="1">
    <location>
        <begin position="1"/>
        <end position="11"/>
    </location>
</feature>
<evidence type="ECO:0000313" key="2">
    <source>
        <dbReference type="EMBL" id="CAF5185725.1"/>
    </source>
</evidence>
<sequence length="151" mass="16949">ANIQQNKSQIASLREKSNPETSDERRARKIDMFNGKSTIRTFDNDDDRLEITNIGPAYENGIARSNSASACLINSATMANGTSRTNNRATYDIETNAQQTYAPQLTNTLEHIVQQLDILTKTVAILETRLTMTESKLQQINDQGQENRKKT</sequence>
<evidence type="ECO:0000313" key="3">
    <source>
        <dbReference type="Proteomes" id="UP000676336"/>
    </source>
</evidence>
<feature type="compositionally biased region" description="Basic and acidic residues" evidence="1">
    <location>
        <begin position="13"/>
        <end position="25"/>
    </location>
</feature>
<comment type="caution">
    <text evidence="2">The sequence shown here is derived from an EMBL/GenBank/DDBJ whole genome shotgun (WGS) entry which is preliminary data.</text>
</comment>
<feature type="region of interest" description="Disordered" evidence="1">
    <location>
        <begin position="1"/>
        <end position="25"/>
    </location>
</feature>
<feature type="non-terminal residue" evidence="2">
    <location>
        <position position="151"/>
    </location>
</feature>
<protein>
    <submittedName>
        <fullName evidence="2">Uncharacterized protein</fullName>
    </submittedName>
</protein>
<proteinExistence type="predicted"/>
<reference evidence="2" key="1">
    <citation type="submission" date="2021-02" db="EMBL/GenBank/DDBJ databases">
        <authorList>
            <person name="Nowell W R."/>
        </authorList>
    </citation>
    <scope>NUCLEOTIDE SEQUENCE</scope>
</reference>
<dbReference type="Proteomes" id="UP000676336">
    <property type="component" value="Unassembled WGS sequence"/>
</dbReference>